<dbReference type="PANTHER" id="PTHR33332">
    <property type="entry name" value="REVERSE TRANSCRIPTASE DOMAIN-CONTAINING PROTEIN"/>
    <property type="match status" value="1"/>
</dbReference>
<comment type="caution">
    <text evidence="3">The sequence shown here is derived from an EMBL/GenBank/DDBJ whole genome shotgun (WGS) entry which is preliminary data.</text>
</comment>
<dbReference type="EMBL" id="WHWB01034315">
    <property type="protein sequence ID" value="KAJ7411539.1"/>
    <property type="molecule type" value="Genomic_DNA"/>
</dbReference>
<feature type="compositionally biased region" description="Acidic residues" evidence="1">
    <location>
        <begin position="1"/>
        <end position="10"/>
    </location>
</feature>
<reference evidence="3" key="1">
    <citation type="submission" date="2019-10" db="EMBL/GenBank/DDBJ databases">
        <authorList>
            <person name="Soares A.E.R."/>
            <person name="Aleixo A."/>
            <person name="Schneider P."/>
            <person name="Miyaki C.Y."/>
            <person name="Schneider M.P."/>
            <person name="Mello C."/>
            <person name="Vasconcelos A.T.R."/>
        </authorList>
    </citation>
    <scope>NUCLEOTIDE SEQUENCE</scope>
    <source>
        <tissue evidence="3">Muscle</tissue>
    </source>
</reference>
<protein>
    <recommendedName>
        <fullName evidence="2">Reverse transcriptase domain-containing protein</fullName>
    </recommendedName>
</protein>
<evidence type="ECO:0000313" key="4">
    <source>
        <dbReference type="Proteomes" id="UP001145742"/>
    </source>
</evidence>
<organism evidence="3 4">
    <name type="scientific">Willisornis vidua</name>
    <name type="common">Xingu scale-backed antbird</name>
    <dbReference type="NCBI Taxonomy" id="1566151"/>
    <lineage>
        <taxon>Eukaryota</taxon>
        <taxon>Metazoa</taxon>
        <taxon>Chordata</taxon>
        <taxon>Craniata</taxon>
        <taxon>Vertebrata</taxon>
        <taxon>Euteleostomi</taxon>
        <taxon>Archelosauria</taxon>
        <taxon>Archosauria</taxon>
        <taxon>Dinosauria</taxon>
        <taxon>Saurischia</taxon>
        <taxon>Theropoda</taxon>
        <taxon>Coelurosauria</taxon>
        <taxon>Aves</taxon>
        <taxon>Neognathae</taxon>
        <taxon>Neoaves</taxon>
        <taxon>Telluraves</taxon>
        <taxon>Australaves</taxon>
        <taxon>Passeriformes</taxon>
        <taxon>Thamnophilidae</taxon>
        <taxon>Willisornis</taxon>
    </lineage>
</organism>
<sequence length="324" mass="36708">MPGEVPEDWNQENVTPGFKKGQKEDTRSYWPVSFISIPGKVMEHLVLEVISLHMEDKKGIRSSQHEFTKGKSFLIDQITFYDETTIWMDEGKSSRYCLPQFQQGFQHCPSQHPHRQTQKGLDEWTVRWIDNWLNGTSQRVVISGTGPNCRPVTSGVPQGSILGPVLFNLSVNDSDDGADASSESSLMTRSCEEWPITQSTVLQKKVNRLESGILESIRKKNCQEVAGGDPAPLLSPDDHMEYCVQFWAPQYKRDMPLLDRVQQRATMMIKVKIRDGFVIAENGLHRAKAFSDFCTVMLASKLDEHGKLGTDSWSQMTKGIFHTI</sequence>
<proteinExistence type="predicted"/>
<gene>
    <name evidence="3" type="ORF">WISP_102384</name>
</gene>
<evidence type="ECO:0000259" key="2">
    <source>
        <dbReference type="Pfam" id="PF00078"/>
    </source>
</evidence>
<accession>A0ABQ9D306</accession>
<dbReference type="Pfam" id="PF00078">
    <property type="entry name" value="RVT_1"/>
    <property type="match status" value="1"/>
</dbReference>
<evidence type="ECO:0000313" key="3">
    <source>
        <dbReference type="EMBL" id="KAJ7411539.1"/>
    </source>
</evidence>
<evidence type="ECO:0000256" key="1">
    <source>
        <dbReference type="SAM" id="MobiDB-lite"/>
    </source>
</evidence>
<name>A0ABQ9D306_9PASS</name>
<dbReference type="InterPro" id="IPR000477">
    <property type="entry name" value="RT_dom"/>
</dbReference>
<feature type="region of interest" description="Disordered" evidence="1">
    <location>
        <begin position="1"/>
        <end position="24"/>
    </location>
</feature>
<keyword evidence="4" id="KW-1185">Reference proteome</keyword>
<dbReference type="Proteomes" id="UP001145742">
    <property type="component" value="Unassembled WGS sequence"/>
</dbReference>
<feature type="domain" description="Reverse transcriptase" evidence="2">
    <location>
        <begin position="23"/>
        <end position="175"/>
    </location>
</feature>